<feature type="compositionally biased region" description="Low complexity" evidence="1">
    <location>
        <begin position="1"/>
        <end position="49"/>
    </location>
</feature>
<sequence>MGNSSSKTASRAAAAAKRSYPSTAASTTTPRAPLQSSPAAAAAQVHPSPATHPPSTEKSQIVELDARDPDFASSLSRAGRAQRVPQPPSPTSNAAQPQSAFPTSAQPPHLQQAPSGQHIFPTRSDMQGGAGISSSSTNPALQIVAAKERTARQWAAEQDSIGRKGFEGRTLLAAKDWKEAFRLREEGGLADQEVEKAMRLKRGVLSGVPMGVVGNVQA</sequence>
<dbReference type="GeneID" id="28737983"/>
<feature type="compositionally biased region" description="Polar residues" evidence="1">
    <location>
        <begin position="91"/>
        <end position="106"/>
    </location>
</feature>
<reference evidence="2 3" key="1">
    <citation type="submission" date="2015-06" db="EMBL/GenBank/DDBJ databases">
        <title>Draft genome of the ant-associated black yeast Phialophora attae CBS 131958.</title>
        <authorList>
            <person name="Moreno L.F."/>
            <person name="Stielow B.J."/>
            <person name="de Hoog S."/>
            <person name="Vicente V.A."/>
            <person name="Weiss V.A."/>
            <person name="de Vries M."/>
            <person name="Cruz L.M."/>
            <person name="Souza E.M."/>
        </authorList>
    </citation>
    <scope>NUCLEOTIDE SEQUENCE [LARGE SCALE GENOMIC DNA]</scope>
    <source>
        <strain evidence="2 3">CBS 131958</strain>
    </source>
</reference>
<comment type="caution">
    <text evidence="2">The sequence shown here is derived from an EMBL/GenBank/DDBJ whole genome shotgun (WGS) entry which is preliminary data.</text>
</comment>
<dbReference type="Proteomes" id="UP000038010">
    <property type="component" value="Unassembled WGS sequence"/>
</dbReference>
<proteinExistence type="predicted"/>
<dbReference type="VEuPathDB" id="FungiDB:AB675_586"/>
<keyword evidence="3" id="KW-1185">Reference proteome</keyword>
<evidence type="ECO:0000256" key="1">
    <source>
        <dbReference type="SAM" id="MobiDB-lite"/>
    </source>
</evidence>
<accession>A0A0N1P3H1</accession>
<feature type="region of interest" description="Disordered" evidence="1">
    <location>
        <begin position="1"/>
        <end position="139"/>
    </location>
</feature>
<dbReference type="OrthoDB" id="4085451at2759"/>
<dbReference type="EMBL" id="LFJN01000001">
    <property type="protein sequence ID" value="KPI45507.1"/>
    <property type="molecule type" value="Genomic_DNA"/>
</dbReference>
<dbReference type="STRING" id="1664694.A0A0N1P3H1"/>
<gene>
    <name evidence="2" type="ORF">AB675_586</name>
</gene>
<organism evidence="2 3">
    <name type="scientific">Cyphellophora attinorum</name>
    <dbReference type="NCBI Taxonomy" id="1664694"/>
    <lineage>
        <taxon>Eukaryota</taxon>
        <taxon>Fungi</taxon>
        <taxon>Dikarya</taxon>
        <taxon>Ascomycota</taxon>
        <taxon>Pezizomycotina</taxon>
        <taxon>Eurotiomycetes</taxon>
        <taxon>Chaetothyriomycetidae</taxon>
        <taxon>Chaetothyriales</taxon>
        <taxon>Cyphellophoraceae</taxon>
        <taxon>Cyphellophora</taxon>
    </lineage>
</organism>
<evidence type="ECO:0000313" key="2">
    <source>
        <dbReference type="EMBL" id="KPI45507.1"/>
    </source>
</evidence>
<protein>
    <submittedName>
        <fullName evidence="2">Uncharacterized protein</fullName>
    </submittedName>
</protein>
<name>A0A0N1P3H1_9EURO</name>
<dbReference type="AlphaFoldDB" id="A0A0N1P3H1"/>
<evidence type="ECO:0000313" key="3">
    <source>
        <dbReference type="Proteomes" id="UP000038010"/>
    </source>
</evidence>
<dbReference type="RefSeq" id="XP_018005470.1">
    <property type="nucleotide sequence ID" value="XM_018146114.1"/>
</dbReference>